<dbReference type="PANTHER" id="PTHR47339">
    <property type="entry name" value="CELL DIVISION CONTROL PROTEIN 24"/>
    <property type="match status" value="1"/>
</dbReference>
<evidence type="ECO:0000259" key="2">
    <source>
        <dbReference type="PROSITE" id="PS50010"/>
    </source>
</evidence>
<dbReference type="GO" id="GO:0030010">
    <property type="term" value="P:establishment of cell polarity"/>
    <property type="evidence" value="ECO:0007669"/>
    <property type="project" value="TreeGrafter"/>
</dbReference>
<dbReference type="GO" id="GO:0005737">
    <property type="term" value="C:cytoplasm"/>
    <property type="evidence" value="ECO:0007669"/>
    <property type="project" value="TreeGrafter"/>
</dbReference>
<sequence>MSTPREGLIYILLDFAQRFLIEALRQYEPFIANQLRCDEMCTREWDKIKSAPRSLDLQQMVAQPVTLNGFFMKPFQRLTKYPLMLSELRKQTDDEDQPALRLATSRSSFHMPTQQHQPPNPSFVAPIPQHHPVPPPVTHLRLDTTADYGMDLRAYPMSATTTASMPDFASPSIFTTRPPSEPRESE</sequence>
<dbReference type="InterPro" id="IPR035899">
    <property type="entry name" value="DBL_dom_sf"/>
</dbReference>
<feature type="region of interest" description="Disordered" evidence="1">
    <location>
        <begin position="163"/>
        <end position="186"/>
    </location>
</feature>
<dbReference type="InterPro" id="IPR053026">
    <property type="entry name" value="CDC42_GEF"/>
</dbReference>
<dbReference type="Proteomes" id="UP000243515">
    <property type="component" value="Unassembled WGS sequence"/>
</dbReference>
<accession>A0A232LXI0</accession>
<dbReference type="GO" id="GO:0031106">
    <property type="term" value="P:septin ring organization"/>
    <property type="evidence" value="ECO:0007669"/>
    <property type="project" value="TreeGrafter"/>
</dbReference>
<name>A0A232LXI0_9EURO</name>
<dbReference type="GO" id="GO:0000935">
    <property type="term" value="C:division septum"/>
    <property type="evidence" value="ECO:0007669"/>
    <property type="project" value="TreeGrafter"/>
</dbReference>
<dbReference type="GO" id="GO:0043332">
    <property type="term" value="C:mating projection tip"/>
    <property type="evidence" value="ECO:0007669"/>
    <property type="project" value="TreeGrafter"/>
</dbReference>
<dbReference type="Pfam" id="PF00621">
    <property type="entry name" value="RhoGEF"/>
    <property type="match status" value="1"/>
</dbReference>
<evidence type="ECO:0000313" key="3">
    <source>
        <dbReference type="EMBL" id="OXV08784.1"/>
    </source>
</evidence>
<dbReference type="PROSITE" id="PS50010">
    <property type="entry name" value="DH_2"/>
    <property type="match status" value="1"/>
</dbReference>
<dbReference type="GO" id="GO:0005634">
    <property type="term" value="C:nucleus"/>
    <property type="evidence" value="ECO:0007669"/>
    <property type="project" value="TreeGrafter"/>
</dbReference>
<dbReference type="InterPro" id="IPR000219">
    <property type="entry name" value="DH_dom"/>
</dbReference>
<proteinExistence type="predicted"/>
<dbReference type="Gene3D" id="1.20.900.10">
    <property type="entry name" value="Dbl homology (DH) domain"/>
    <property type="match status" value="1"/>
</dbReference>
<protein>
    <recommendedName>
        <fullName evidence="2">DH domain-containing protein</fullName>
    </recommendedName>
</protein>
<dbReference type="EMBL" id="NPHW01003894">
    <property type="protein sequence ID" value="OXV08784.1"/>
    <property type="molecule type" value="Genomic_DNA"/>
</dbReference>
<gene>
    <name evidence="3" type="ORF">Egran_03453</name>
</gene>
<organism evidence="3 4">
    <name type="scientific">Elaphomyces granulatus</name>
    <dbReference type="NCBI Taxonomy" id="519963"/>
    <lineage>
        <taxon>Eukaryota</taxon>
        <taxon>Fungi</taxon>
        <taxon>Dikarya</taxon>
        <taxon>Ascomycota</taxon>
        <taxon>Pezizomycotina</taxon>
        <taxon>Eurotiomycetes</taxon>
        <taxon>Eurotiomycetidae</taxon>
        <taxon>Eurotiales</taxon>
        <taxon>Elaphomycetaceae</taxon>
        <taxon>Elaphomyces</taxon>
    </lineage>
</organism>
<keyword evidence="4" id="KW-1185">Reference proteome</keyword>
<dbReference type="PANTHER" id="PTHR47339:SF1">
    <property type="entry name" value="CELL DIVISION CONTROL PROTEIN 24"/>
    <property type="match status" value="1"/>
</dbReference>
<evidence type="ECO:0000313" key="4">
    <source>
        <dbReference type="Proteomes" id="UP000243515"/>
    </source>
</evidence>
<comment type="caution">
    <text evidence="3">The sequence shown here is derived from an EMBL/GenBank/DDBJ whole genome shotgun (WGS) entry which is preliminary data.</text>
</comment>
<evidence type="ECO:0000256" key="1">
    <source>
        <dbReference type="SAM" id="MobiDB-lite"/>
    </source>
</evidence>
<dbReference type="SUPFAM" id="SSF48065">
    <property type="entry name" value="DBL homology domain (DH-domain)"/>
    <property type="match status" value="1"/>
</dbReference>
<dbReference type="OrthoDB" id="1594986at2759"/>
<feature type="domain" description="DH" evidence="2">
    <location>
        <begin position="1"/>
        <end position="103"/>
    </location>
</feature>
<dbReference type="GO" id="GO:0005085">
    <property type="term" value="F:guanyl-nucleotide exchange factor activity"/>
    <property type="evidence" value="ECO:0007669"/>
    <property type="project" value="InterPro"/>
</dbReference>
<dbReference type="AlphaFoldDB" id="A0A232LXI0"/>
<reference evidence="3 4" key="1">
    <citation type="journal article" date="2015" name="Environ. Microbiol.">
        <title>Metagenome sequence of Elaphomyces granulatus from sporocarp tissue reveals Ascomycota ectomycorrhizal fingerprints of genome expansion and a Proteobacteria-rich microbiome.</title>
        <authorList>
            <person name="Quandt C.A."/>
            <person name="Kohler A."/>
            <person name="Hesse C.N."/>
            <person name="Sharpton T.J."/>
            <person name="Martin F."/>
            <person name="Spatafora J.W."/>
        </authorList>
    </citation>
    <scope>NUCLEOTIDE SEQUENCE [LARGE SCALE GENOMIC DNA]</scope>
    <source>
        <strain evidence="3 4">OSC145934</strain>
    </source>
</reference>